<evidence type="ECO:0000256" key="1">
    <source>
        <dbReference type="SAM" id="Phobius"/>
    </source>
</evidence>
<name>A0A1I2S3L4_9EURY</name>
<keyword evidence="1" id="KW-1133">Transmembrane helix</keyword>
<sequence>MPPVALAVVGLFDPGEAPLFIALCALAGLIASLAMDLSMIQQEEGFTPAYVATSVLLRIPPDDVGFVGANVVHHAVGVLAGAMYAVLYLLWAAFLPVGPVVGRLGVVPHVVAVVAVVLFIYSFFAYFVLPRAGRTIYEERSTAVCGQWLRSSLVFGAGLVLVAPLLTSVV</sequence>
<keyword evidence="1" id="KW-0812">Transmembrane</keyword>
<protein>
    <submittedName>
        <fullName evidence="2">Uncharacterized protein</fullName>
    </submittedName>
</protein>
<keyword evidence="3" id="KW-1185">Reference proteome</keyword>
<feature type="transmembrane region" description="Helical" evidence="1">
    <location>
        <begin position="75"/>
        <end position="94"/>
    </location>
</feature>
<accession>A0A1I2S3L4</accession>
<dbReference type="AlphaFoldDB" id="A0A1I2S3L4"/>
<evidence type="ECO:0000313" key="2">
    <source>
        <dbReference type="EMBL" id="SFG47464.1"/>
    </source>
</evidence>
<keyword evidence="1" id="KW-0472">Membrane</keyword>
<reference evidence="3" key="1">
    <citation type="submission" date="2016-10" db="EMBL/GenBank/DDBJ databases">
        <authorList>
            <person name="Varghese N."/>
            <person name="Submissions S."/>
        </authorList>
    </citation>
    <scope>NUCLEOTIDE SEQUENCE [LARGE SCALE GENOMIC DNA]</scope>
    <source>
        <strain evidence="3">CGMCC 1.7739</strain>
    </source>
</reference>
<dbReference type="OrthoDB" id="222014at2157"/>
<evidence type="ECO:0000313" key="3">
    <source>
        <dbReference type="Proteomes" id="UP000198876"/>
    </source>
</evidence>
<feature type="transmembrane region" description="Helical" evidence="1">
    <location>
        <begin position="106"/>
        <end position="128"/>
    </location>
</feature>
<organism evidence="2 3">
    <name type="scientific">Halopelagius inordinatus</name>
    <dbReference type="NCBI Taxonomy" id="553467"/>
    <lineage>
        <taxon>Archaea</taxon>
        <taxon>Methanobacteriati</taxon>
        <taxon>Methanobacteriota</taxon>
        <taxon>Stenosarchaea group</taxon>
        <taxon>Halobacteria</taxon>
        <taxon>Halobacteriales</taxon>
        <taxon>Haloferacaceae</taxon>
    </lineage>
</organism>
<feature type="transmembrane region" description="Helical" evidence="1">
    <location>
        <begin position="20"/>
        <end position="40"/>
    </location>
</feature>
<dbReference type="Proteomes" id="UP000198876">
    <property type="component" value="Unassembled WGS sequence"/>
</dbReference>
<proteinExistence type="predicted"/>
<dbReference type="RefSeq" id="WP_092892040.1">
    <property type="nucleotide sequence ID" value="NZ_FOOQ01000002.1"/>
</dbReference>
<dbReference type="EMBL" id="FOOQ01000002">
    <property type="protein sequence ID" value="SFG47464.1"/>
    <property type="molecule type" value="Genomic_DNA"/>
</dbReference>
<gene>
    <name evidence="2" type="ORF">SAMN04488063_2166</name>
</gene>
<feature type="transmembrane region" description="Helical" evidence="1">
    <location>
        <begin position="148"/>
        <end position="167"/>
    </location>
</feature>